<feature type="region of interest" description="Disordered" evidence="1">
    <location>
        <begin position="62"/>
        <end position="102"/>
    </location>
</feature>
<dbReference type="PANTHER" id="PTHR28678">
    <property type="entry name" value="CODANIN-1"/>
    <property type="match status" value="1"/>
</dbReference>
<dbReference type="InterPro" id="IPR028171">
    <property type="entry name" value="Codanin-1_C"/>
</dbReference>
<keyword evidence="4" id="KW-1185">Reference proteome</keyword>
<feature type="compositionally biased region" description="Low complexity" evidence="1">
    <location>
        <begin position="244"/>
        <end position="258"/>
    </location>
</feature>
<gene>
    <name evidence="3" type="ORF">HCN44_007677</name>
</gene>
<feature type="compositionally biased region" description="Basic and acidic residues" evidence="1">
    <location>
        <begin position="277"/>
        <end position="287"/>
    </location>
</feature>
<dbReference type="EMBL" id="JACMRX010000006">
    <property type="protein sequence ID" value="KAF7988183.1"/>
    <property type="molecule type" value="Genomic_DNA"/>
</dbReference>
<comment type="caution">
    <text evidence="3">The sequence shown here is derived from an EMBL/GenBank/DDBJ whole genome shotgun (WGS) entry which is preliminary data.</text>
</comment>
<dbReference type="OrthoDB" id="20982at2759"/>
<feature type="domain" description="Codanin-1 C-terminal" evidence="2">
    <location>
        <begin position="925"/>
        <end position="1031"/>
    </location>
</feature>
<dbReference type="GO" id="GO:0006325">
    <property type="term" value="P:chromatin organization"/>
    <property type="evidence" value="ECO:0007669"/>
    <property type="project" value="TreeGrafter"/>
</dbReference>
<proteinExistence type="predicted"/>
<name>A0A834XJ91_APHGI</name>
<reference evidence="3 4" key="1">
    <citation type="submission" date="2020-08" db="EMBL/GenBank/DDBJ databases">
        <title>Aphidius gifuensis genome sequencing and assembly.</title>
        <authorList>
            <person name="Du Z."/>
        </authorList>
    </citation>
    <scope>NUCLEOTIDE SEQUENCE [LARGE SCALE GENOMIC DNA]</scope>
    <source>
        <strain evidence="3">YNYX2018</strain>
        <tissue evidence="3">Adults</tissue>
    </source>
</reference>
<feature type="region of interest" description="Disordered" evidence="1">
    <location>
        <begin position="219"/>
        <end position="258"/>
    </location>
</feature>
<dbReference type="Proteomes" id="UP000639338">
    <property type="component" value="Unassembled WGS sequence"/>
</dbReference>
<evidence type="ECO:0000313" key="4">
    <source>
        <dbReference type="Proteomes" id="UP000639338"/>
    </source>
</evidence>
<dbReference type="Pfam" id="PF15296">
    <property type="entry name" value="Codanin-1_C"/>
    <property type="match status" value="1"/>
</dbReference>
<dbReference type="InterPro" id="IPR040031">
    <property type="entry name" value="Codanin-1"/>
</dbReference>
<evidence type="ECO:0000313" key="3">
    <source>
        <dbReference type="EMBL" id="KAF7988183.1"/>
    </source>
</evidence>
<protein>
    <recommendedName>
        <fullName evidence="2">Codanin-1 C-terminal domain-containing protein</fullName>
    </recommendedName>
</protein>
<feature type="region of interest" description="Disordered" evidence="1">
    <location>
        <begin position="277"/>
        <end position="302"/>
    </location>
</feature>
<feature type="compositionally biased region" description="Polar residues" evidence="1">
    <location>
        <begin position="66"/>
        <end position="76"/>
    </location>
</feature>
<sequence length="1371" mass="158040">MLIKLINRVLKGEIKSEKILDWLTTDNPLDIVFPDVVQNESTRVEFVLTFLDYLREQCQGILEPGTNESNGLPQTPSKKDKINTIIDNNNDTLNKQSDKNKNLENRMLRLDLSSDNKTTILDSPNRQCDSYQTSTPVKTIIHQKNKSFNASSSSNFTNILSPTNSSALRSDNQSSSSTAGIVNISFGDVSIDSSISSPQTTKNSIFNDSIISSSSAVASSPLSPLYTSQVSTKNSSRNNKRSNNKNNSQNLDKSQNKKSFTLADFVDTTNTKVFKNDASTEKDDNNTKNKSRSRRRIKPTKLNVSSCQDNQQQQVFGIITRPVIKNPQFYSAEPTENNIASFETERELLKLERQRQIDVPITDTSNIEQKCLITQTKTSTIILAKIELVDEIKSLDILANIYGQLISNNLVPNPMSELYFIITLITSQFKNTDSHTNSDSFNKLKENMGCQEICDDKNIIINHENDRDKSTNETQYLSTIHQCIYFATKVLASLKNLLTALDRTTIKLLSQNINVINFQSDLHDYLTKLYDEKYKESRIFKQNEQQSTEQTNVCFHVETDNLDHFPSPLSFSTFRKQRDLFYEIIKIWEDNHLSPDWNFSSSLGRKINTMLTMHNDTVNYFHIARLFKSQLLISSMQYGQVENPIITDDYNNILESLKNINPEKLKQLQERLVTPVQSIGPVPKPLFFGVQEFYRDFLLTSSNAIFNTILENSLIQEITLLNNTKFTCSDLDIKSEKSVDENTKEKYMICISNLRVLSKFLGFLISIPYKSEINNLDIISTQISLRNNYIPSLDLLSYINDAIKNGKLSLTIPWIVEYLAMLDVVSLRLSYYIKILEILYCIYRTSNKYMCNEASLLITFSIGWLFEQPNFPKNLYCNWQMKFSQLSYEQLGIVNDDNNVIKKQLNVNTLVKEQNSHNNNNIILDKMNLIDVRALYICCPFLREFKILLTHGKTNISQNNTSKRHITPVSCQLSQPSSQTKAKTIELQLEEAFFHGHQSSVKNTVDFVAERVASSCVKYICRIIIPDIKNKHLLMMKKFIDNDRDKRPDSTCAEILQMMSDKFSNIIIDVTDEIRNKIDEIITAMCKDRITNAMTSLLAEDMHEQVKNMCIQISIRMSLERIHQWFDSYIKDAFSSKDFYTKSLSMSNKNVDKTLPPFSLMTSKKIIHNDNALAPTLVINAVRNMMWELIEKHGKWAIVTKDNILKILNNLEETFCQRIDLVHSVKSMMYPLSFDFALHIIVFDRQLFDIDVEDKFIVIWKICKNDQFDQLFAGLLSPRNMKLFTQTFDPLVWQRYGILIRRLLKENLIEMENFSDQCIALFRHEWPINILRGVAQLLTETIDKHKCTDEHAEKIKYFIDWTAEMCAGFDF</sequence>
<dbReference type="GO" id="GO:0005634">
    <property type="term" value="C:nucleus"/>
    <property type="evidence" value="ECO:0007669"/>
    <property type="project" value="TreeGrafter"/>
</dbReference>
<evidence type="ECO:0000256" key="1">
    <source>
        <dbReference type="SAM" id="MobiDB-lite"/>
    </source>
</evidence>
<feature type="compositionally biased region" description="Basic residues" evidence="1">
    <location>
        <begin position="289"/>
        <end position="299"/>
    </location>
</feature>
<evidence type="ECO:0000259" key="2">
    <source>
        <dbReference type="Pfam" id="PF15296"/>
    </source>
</evidence>
<dbReference type="PANTHER" id="PTHR28678:SF1">
    <property type="entry name" value="CODANIN-1"/>
    <property type="match status" value="1"/>
</dbReference>
<feature type="compositionally biased region" description="Low complexity" evidence="1">
    <location>
        <begin position="83"/>
        <end position="92"/>
    </location>
</feature>
<organism evidence="3 4">
    <name type="scientific">Aphidius gifuensis</name>
    <name type="common">Parasitoid wasp</name>
    <dbReference type="NCBI Taxonomy" id="684658"/>
    <lineage>
        <taxon>Eukaryota</taxon>
        <taxon>Metazoa</taxon>
        <taxon>Ecdysozoa</taxon>
        <taxon>Arthropoda</taxon>
        <taxon>Hexapoda</taxon>
        <taxon>Insecta</taxon>
        <taxon>Pterygota</taxon>
        <taxon>Neoptera</taxon>
        <taxon>Endopterygota</taxon>
        <taxon>Hymenoptera</taxon>
        <taxon>Apocrita</taxon>
        <taxon>Ichneumonoidea</taxon>
        <taxon>Braconidae</taxon>
        <taxon>Aphidiinae</taxon>
        <taxon>Aphidius</taxon>
    </lineage>
</organism>
<accession>A0A834XJ91</accession>